<evidence type="ECO:0000256" key="1">
    <source>
        <dbReference type="ARBA" id="ARBA00004752"/>
    </source>
</evidence>
<evidence type="ECO:0000256" key="3">
    <source>
        <dbReference type="ARBA" id="ARBA00022679"/>
    </source>
</evidence>
<keyword evidence="5" id="KW-0106">Calcium</keyword>
<evidence type="ECO:0000256" key="2">
    <source>
        <dbReference type="ARBA" id="ARBA00005992"/>
    </source>
</evidence>
<feature type="compositionally biased region" description="Pro residues" evidence="10">
    <location>
        <begin position="164"/>
        <end position="176"/>
    </location>
</feature>
<dbReference type="GO" id="GO:0009252">
    <property type="term" value="P:peptidoglycan biosynthetic process"/>
    <property type="evidence" value="ECO:0007669"/>
    <property type="project" value="UniProtKB-UniPathway"/>
</dbReference>
<comment type="similarity">
    <text evidence="2">Belongs to the YkuD family.</text>
</comment>
<evidence type="ECO:0000259" key="12">
    <source>
        <dbReference type="PROSITE" id="PS52029"/>
    </source>
</evidence>
<evidence type="ECO:0000256" key="6">
    <source>
        <dbReference type="ARBA" id="ARBA00022960"/>
    </source>
</evidence>
<feature type="active site" description="Proton donor/acceptor" evidence="9">
    <location>
        <position position="492"/>
    </location>
</feature>
<feature type="region of interest" description="Disordered" evidence="10">
    <location>
        <begin position="63"/>
        <end position="229"/>
    </location>
</feature>
<keyword evidence="8 9" id="KW-0961">Cell wall biogenesis/degradation</keyword>
<evidence type="ECO:0000256" key="8">
    <source>
        <dbReference type="ARBA" id="ARBA00023316"/>
    </source>
</evidence>
<feature type="active site" description="Nucleophile" evidence="9">
    <location>
        <position position="511"/>
    </location>
</feature>
<dbReference type="Pfam" id="PF11721">
    <property type="entry name" value="Malectin"/>
    <property type="match status" value="1"/>
</dbReference>
<dbReference type="Gene3D" id="2.60.120.430">
    <property type="entry name" value="Galactose-binding lectin"/>
    <property type="match status" value="1"/>
</dbReference>
<dbReference type="GO" id="GO:0008360">
    <property type="term" value="P:regulation of cell shape"/>
    <property type="evidence" value="ECO:0007669"/>
    <property type="project" value="UniProtKB-UniRule"/>
</dbReference>
<accession>A0A6J4TXB3</accession>
<sequence>MASSRGALARVWSLAVLIAFVLAPLPSGAVLAQETPPAGPTAAAVADADGDGVDDALDNCAAVPNPDQADGDLDGVGDACDAPPDADADGAPDGADNCAGVPNADQADGDGDGIGDACDAPPPPPDADADAVPDAADNCPAVPNPAQTDADGDGVGDACDAAPAPSPTIVPAPPTAFPTTGPTATEPPTAFPTTGRTATEQPTPTPTEAPLPPPSTDKGTAPDPNLAPPVPGVGLAWPAPFVIPAEAFQPVAIARINAGGPELTIGDQTWTADTDFRWGQERTLLGEADVLGTNEDDLYRSVRKAKKKLFRYAIPVPAGGTYTVRLHFVEPHWGVAGGPKGGPGKRVFHVDAEGGPAELKDYDLAAVAAPGTAVVEELKVQVKDGILDLEFRGRQDVPVVAAIEVLQPQEPTGERWIDVDRARNQVRLMVGETAVAAYAAAMSSATDDGFYSTAAGTYAIYSKSVGVNWTPYARAYIGYWVGFDAARDNGFHTWTMDAGGTVINTGNTLGCVATAPEHAAAIYAFAEVGTRVEIHW</sequence>
<feature type="compositionally biased region" description="Low complexity" evidence="10">
    <location>
        <begin position="130"/>
        <end position="146"/>
    </location>
</feature>
<name>A0A6J4TXB3_9BACT</name>
<dbReference type="InterPro" id="IPR005490">
    <property type="entry name" value="LD_TPept_cat_dom"/>
</dbReference>
<dbReference type="PROSITE" id="PS52029">
    <property type="entry name" value="LD_TPASE"/>
    <property type="match status" value="1"/>
</dbReference>
<dbReference type="InterPro" id="IPR028974">
    <property type="entry name" value="TSP_type-3_rpt"/>
</dbReference>
<feature type="domain" description="L,D-TPase catalytic" evidence="12">
    <location>
        <begin position="415"/>
        <end position="535"/>
    </location>
</feature>
<feature type="compositionally biased region" description="Low complexity" evidence="10">
    <location>
        <begin position="177"/>
        <end position="202"/>
    </location>
</feature>
<comment type="pathway">
    <text evidence="1 9">Cell wall biogenesis; peptidoglycan biosynthesis.</text>
</comment>
<dbReference type="InterPro" id="IPR003367">
    <property type="entry name" value="Thrombospondin_3-like_rpt"/>
</dbReference>
<dbReference type="InterPro" id="IPR038063">
    <property type="entry name" value="Transpep_catalytic_dom"/>
</dbReference>
<dbReference type="PROSITE" id="PS51234">
    <property type="entry name" value="TSP3"/>
    <property type="match status" value="1"/>
</dbReference>
<dbReference type="GO" id="GO:0071555">
    <property type="term" value="P:cell wall organization"/>
    <property type="evidence" value="ECO:0007669"/>
    <property type="project" value="UniProtKB-UniRule"/>
</dbReference>
<feature type="signal peptide" evidence="11">
    <location>
        <begin position="1"/>
        <end position="32"/>
    </location>
</feature>
<evidence type="ECO:0000313" key="13">
    <source>
        <dbReference type="EMBL" id="CAA9532866.1"/>
    </source>
</evidence>
<dbReference type="PANTHER" id="PTHR10199">
    <property type="entry name" value="THROMBOSPONDIN"/>
    <property type="match status" value="1"/>
</dbReference>
<dbReference type="Gene3D" id="4.10.1080.10">
    <property type="entry name" value="TSP type-3 repeat"/>
    <property type="match status" value="1"/>
</dbReference>
<proteinExistence type="inferred from homology"/>
<keyword evidence="7 9" id="KW-0573">Peptidoglycan synthesis</keyword>
<dbReference type="PANTHER" id="PTHR10199:SF100">
    <property type="entry name" value="THROMBOSPONDIN, ISOFORM A"/>
    <property type="match status" value="1"/>
</dbReference>
<gene>
    <name evidence="13" type="ORF">AVDCRST_MAG73-1120</name>
</gene>
<protein>
    <submittedName>
        <fullName evidence="13">CBM57</fullName>
    </submittedName>
</protein>
<evidence type="ECO:0000256" key="5">
    <source>
        <dbReference type="ARBA" id="ARBA00022837"/>
    </source>
</evidence>
<feature type="compositionally biased region" description="Low complexity" evidence="10">
    <location>
        <begin position="91"/>
        <end position="106"/>
    </location>
</feature>
<dbReference type="GO" id="GO:0004180">
    <property type="term" value="F:carboxypeptidase activity"/>
    <property type="evidence" value="ECO:0007669"/>
    <property type="project" value="UniProtKB-ARBA"/>
</dbReference>
<dbReference type="GO" id="GO:0007155">
    <property type="term" value="P:cell adhesion"/>
    <property type="evidence" value="ECO:0007669"/>
    <property type="project" value="InterPro"/>
</dbReference>
<evidence type="ECO:0000256" key="10">
    <source>
        <dbReference type="SAM" id="MobiDB-lite"/>
    </source>
</evidence>
<dbReference type="Pfam" id="PF03734">
    <property type="entry name" value="YkuD"/>
    <property type="match status" value="1"/>
</dbReference>
<dbReference type="Gene3D" id="2.40.440.10">
    <property type="entry name" value="L,D-transpeptidase catalytic domain-like"/>
    <property type="match status" value="1"/>
</dbReference>
<dbReference type="SUPFAM" id="SSF103647">
    <property type="entry name" value="TSP type-3 repeat"/>
    <property type="match status" value="1"/>
</dbReference>
<dbReference type="EMBL" id="CADCWE010000067">
    <property type="protein sequence ID" value="CAA9532866.1"/>
    <property type="molecule type" value="Genomic_DNA"/>
</dbReference>
<feature type="chain" id="PRO_5026948269" evidence="11">
    <location>
        <begin position="33"/>
        <end position="536"/>
    </location>
</feature>
<feature type="compositionally biased region" description="Pro residues" evidence="10">
    <location>
        <begin position="203"/>
        <end position="215"/>
    </location>
</feature>
<evidence type="ECO:0000256" key="11">
    <source>
        <dbReference type="SAM" id="SignalP"/>
    </source>
</evidence>
<keyword evidence="3" id="KW-0808">Transferase</keyword>
<evidence type="ECO:0000256" key="9">
    <source>
        <dbReference type="PROSITE-ProRule" id="PRU01373"/>
    </source>
</evidence>
<evidence type="ECO:0000256" key="7">
    <source>
        <dbReference type="ARBA" id="ARBA00022984"/>
    </source>
</evidence>
<dbReference type="InterPro" id="IPR021720">
    <property type="entry name" value="Malectin_dom"/>
</dbReference>
<dbReference type="SUPFAM" id="SSF141523">
    <property type="entry name" value="L,D-transpeptidase catalytic domain-like"/>
    <property type="match status" value="1"/>
</dbReference>
<dbReference type="AlphaFoldDB" id="A0A6J4TXB3"/>
<organism evidence="13">
    <name type="scientific">uncultured Thermomicrobiales bacterium</name>
    <dbReference type="NCBI Taxonomy" id="1645740"/>
    <lineage>
        <taxon>Bacteria</taxon>
        <taxon>Pseudomonadati</taxon>
        <taxon>Thermomicrobiota</taxon>
        <taxon>Thermomicrobia</taxon>
        <taxon>Thermomicrobiales</taxon>
        <taxon>environmental samples</taxon>
    </lineage>
</organism>
<evidence type="ECO:0000256" key="4">
    <source>
        <dbReference type="ARBA" id="ARBA00022729"/>
    </source>
</evidence>
<dbReference type="GO" id="GO:0005509">
    <property type="term" value="F:calcium ion binding"/>
    <property type="evidence" value="ECO:0007669"/>
    <property type="project" value="InterPro"/>
</dbReference>
<dbReference type="GO" id="GO:0016740">
    <property type="term" value="F:transferase activity"/>
    <property type="evidence" value="ECO:0007669"/>
    <property type="project" value="UniProtKB-KW"/>
</dbReference>
<dbReference type="Pfam" id="PF02412">
    <property type="entry name" value="TSP_3"/>
    <property type="match status" value="3"/>
</dbReference>
<keyword evidence="4 11" id="KW-0732">Signal</keyword>
<keyword evidence="6 9" id="KW-0133">Cell shape</keyword>
<reference evidence="13" key="1">
    <citation type="submission" date="2020-02" db="EMBL/GenBank/DDBJ databases">
        <authorList>
            <person name="Meier V. D."/>
        </authorList>
    </citation>
    <scope>NUCLEOTIDE SEQUENCE</scope>
    <source>
        <strain evidence="13">AVDCRST_MAG73</strain>
    </source>
</reference>
<dbReference type="InterPro" id="IPR017897">
    <property type="entry name" value="Thrombospondin_3_rpt"/>
</dbReference>
<dbReference type="CDD" id="cd16913">
    <property type="entry name" value="YkuD_like"/>
    <property type="match status" value="1"/>
</dbReference>
<dbReference type="UniPathway" id="UPA00219"/>